<comment type="caution">
    <text evidence="1">The sequence shown here is derived from an EMBL/GenBank/DDBJ whole genome shotgun (WGS) entry which is preliminary data.</text>
</comment>
<keyword evidence="2" id="KW-1185">Reference proteome</keyword>
<organism evidence="1 2">
    <name type="scientific">Bacillus taeanensis</name>
    <dbReference type="NCBI Taxonomy" id="273032"/>
    <lineage>
        <taxon>Bacteria</taxon>
        <taxon>Bacillati</taxon>
        <taxon>Bacillota</taxon>
        <taxon>Bacilli</taxon>
        <taxon>Bacillales</taxon>
        <taxon>Bacillaceae</taxon>
        <taxon>Bacillus</taxon>
    </lineage>
</organism>
<dbReference type="Gene3D" id="2.160.20.110">
    <property type="match status" value="1"/>
</dbReference>
<dbReference type="OrthoDB" id="9807519at2"/>
<dbReference type="AlphaFoldDB" id="A0A366Y0Y6"/>
<reference evidence="1 2" key="1">
    <citation type="submission" date="2018-07" db="EMBL/GenBank/DDBJ databases">
        <title>Lottiidibacillus patelloidae gen. nov., sp. nov., isolated from the intestinal tract of a marine limpet and the reclassification of B. taeanensis BH030017T, B. algicola KMM 3737T and B. hwajinpoensis SW-72T as genus Lottiidibacillus.</title>
        <authorList>
            <person name="Liu R."/>
            <person name="Huang Z."/>
        </authorList>
    </citation>
    <scope>NUCLEOTIDE SEQUENCE [LARGE SCALE GENOMIC DNA]</scope>
    <source>
        <strain evidence="1 2">BH030017</strain>
    </source>
</reference>
<dbReference type="RefSeq" id="WP_113805925.1">
    <property type="nucleotide sequence ID" value="NZ_QOCW01000008.1"/>
</dbReference>
<accession>A0A366Y0Y6</accession>
<dbReference type="EMBL" id="QOCW01000008">
    <property type="protein sequence ID" value="RBW69841.1"/>
    <property type="molecule type" value="Genomic_DNA"/>
</dbReference>
<evidence type="ECO:0000313" key="2">
    <source>
        <dbReference type="Proteomes" id="UP000253314"/>
    </source>
</evidence>
<dbReference type="Proteomes" id="UP000253314">
    <property type="component" value="Unassembled WGS sequence"/>
</dbReference>
<evidence type="ECO:0008006" key="3">
    <source>
        <dbReference type="Google" id="ProtNLM"/>
    </source>
</evidence>
<evidence type="ECO:0000313" key="1">
    <source>
        <dbReference type="EMBL" id="RBW69841.1"/>
    </source>
</evidence>
<sequence length="429" mass="46038">MQFDLLLADAYLAFNGNQADYILPKEIHPTEQGHQALALLADNALKTIKPDPTEFTGGEGTMDNPYLIKTAQQLDNVRNYLDQHFKLAANIDLSSFAAEDNKGWRPIGNEEQAFTGSFDGNRHLISGLTIKRPDENFIGLFGAVSNGVIENVSLENVQVSGHSKVGGLVGSLNGKVGKSYTTGSVTGVDMIGGLVGNLAGSVHQSYSTSNVNGNGLTGGLIGKAVGASEVVHSYAAGRVTGTSLTGGLIGSIEDDNAVTNSYWDIEAAEQANSAAGIGKTTVEMKEKNTFIEWDFQTVWGIKEGESYPFLITYEPLTIGLTAAPHKAGVSEVTIEVEMNRLENNLVTKKYALGNVTLEEFANAEKGQVFNGSSFQVIENGIYTVYIKDDEGNEAIATIEISTINPYKFTIISNGYTEEKMLHSLLKTMS</sequence>
<proteinExistence type="predicted"/>
<gene>
    <name evidence="1" type="ORF">DS031_09950</name>
</gene>
<name>A0A366Y0Y6_9BACI</name>
<protein>
    <recommendedName>
        <fullName evidence="3">GLUG domain-containing protein</fullName>
    </recommendedName>
</protein>